<reference evidence="2 3" key="1">
    <citation type="journal article" date="2016" name="Genome Announc.">
        <title>Draft Whole-Genome Sequence of Trichoderma gamsii T6085, a Promising Biocontrol Agent of Fusarium Head Blight on Wheat.</title>
        <authorList>
            <person name="Baroncelli R."/>
            <person name="Zapparata A."/>
            <person name="Piaggeschi G."/>
            <person name="Sarrocco S."/>
            <person name="Vannacci G."/>
        </authorList>
    </citation>
    <scope>NUCLEOTIDE SEQUENCE [LARGE SCALE GENOMIC DNA]</scope>
    <source>
        <strain evidence="2 3">T6085</strain>
    </source>
</reference>
<keyword evidence="3" id="KW-1185">Reference proteome</keyword>
<dbReference type="PANTHER" id="PTHR43162:SF1">
    <property type="entry name" value="PRESTALK A DIFFERENTIATION PROTEIN A"/>
    <property type="match status" value="1"/>
</dbReference>
<dbReference type="STRING" id="398673.A0A2P4ZG26"/>
<comment type="caution">
    <text evidence="2">The sequence shown here is derived from an EMBL/GenBank/DDBJ whole genome shotgun (WGS) entry which is preliminary data.</text>
</comment>
<organism evidence="2 3">
    <name type="scientific">Trichoderma gamsii</name>
    <dbReference type="NCBI Taxonomy" id="398673"/>
    <lineage>
        <taxon>Eukaryota</taxon>
        <taxon>Fungi</taxon>
        <taxon>Dikarya</taxon>
        <taxon>Ascomycota</taxon>
        <taxon>Pezizomycotina</taxon>
        <taxon>Sordariomycetes</taxon>
        <taxon>Hypocreomycetidae</taxon>
        <taxon>Hypocreales</taxon>
        <taxon>Hypocreaceae</taxon>
        <taxon>Trichoderma</taxon>
    </lineage>
</organism>
<name>A0A2P4ZG26_9HYPO</name>
<dbReference type="GeneID" id="29985439"/>
<proteinExistence type="predicted"/>
<dbReference type="Pfam" id="PF05368">
    <property type="entry name" value="NmrA"/>
    <property type="match status" value="1"/>
</dbReference>
<dbReference type="InterPro" id="IPR036291">
    <property type="entry name" value="NAD(P)-bd_dom_sf"/>
</dbReference>
<feature type="domain" description="NmrA-like" evidence="1">
    <location>
        <begin position="5"/>
        <end position="273"/>
    </location>
</feature>
<dbReference type="AlphaFoldDB" id="A0A2P4ZG26"/>
<gene>
    <name evidence="2" type="ORF">TGAM01_v207781</name>
</gene>
<evidence type="ECO:0000313" key="2">
    <source>
        <dbReference type="EMBL" id="PON23254.1"/>
    </source>
</evidence>
<accession>A0A2P4ZG26</accession>
<dbReference type="SUPFAM" id="SSF51735">
    <property type="entry name" value="NAD(P)-binding Rossmann-fold domains"/>
    <property type="match status" value="1"/>
</dbReference>
<dbReference type="InterPro" id="IPR008030">
    <property type="entry name" value="NmrA-like"/>
</dbReference>
<dbReference type="EMBL" id="JPDN02000030">
    <property type="protein sequence ID" value="PON23254.1"/>
    <property type="molecule type" value="Genomic_DNA"/>
</dbReference>
<dbReference type="PANTHER" id="PTHR43162">
    <property type="match status" value="1"/>
</dbReference>
<sequence length="322" mass="34532">MSNPSVIIFGATGSIGSIAARVANEQGAKVFLALRDVNKPIPGLSPDEERERGFERLQADLTDAESIKAAVVKSGAKRAFIYLMFGVTDGMRPVIEALKSAGIEFVVFLSSSSVTVESTNKGDDLTTVPPSDFIAFSHAQVEINLQNTFGKGGYVAVRPSYFATNTLQWRSMVRTGEVKLVAPNVSFDYIASSDISRVCAGFLVRGPKSPDGSPSPAFVTLCGPQLLSQKDALAAIGKALGKELTLKGVDQEEEGIEVFKANGIPENIARDLVRKLISRSKGNDRLYADDLYAEAVANVEKYGGQPATGFAQWASENKEQFL</sequence>
<dbReference type="Proteomes" id="UP000054821">
    <property type="component" value="Unassembled WGS sequence"/>
</dbReference>
<dbReference type="InterPro" id="IPR051604">
    <property type="entry name" value="Ergot_Alk_Oxidoreductase"/>
</dbReference>
<evidence type="ECO:0000259" key="1">
    <source>
        <dbReference type="Pfam" id="PF05368"/>
    </source>
</evidence>
<protein>
    <recommendedName>
        <fullName evidence="1">NmrA-like domain-containing protein</fullName>
    </recommendedName>
</protein>
<dbReference type="Gene3D" id="3.40.50.720">
    <property type="entry name" value="NAD(P)-binding Rossmann-like Domain"/>
    <property type="match status" value="1"/>
</dbReference>
<dbReference type="RefSeq" id="XP_018661527.1">
    <property type="nucleotide sequence ID" value="XM_018805356.1"/>
</dbReference>
<evidence type="ECO:0000313" key="3">
    <source>
        <dbReference type="Proteomes" id="UP000054821"/>
    </source>
</evidence>